<comment type="caution">
    <text evidence="8">The sequence shown here is derived from an EMBL/GenBank/DDBJ whole genome shotgun (WGS) entry which is preliminary data.</text>
</comment>
<comment type="similarity">
    <text evidence="1">Belongs to the glycosyl hydrolase 2 family.</text>
</comment>
<dbReference type="RefSeq" id="WP_093854147.1">
    <property type="nucleotide sequence ID" value="NZ_JAVRER010000037.1"/>
</dbReference>
<organism evidence="8 9">
    <name type="scientific">Streptomyces evansiae</name>
    <dbReference type="NCBI Taxonomy" id="3075535"/>
    <lineage>
        <taxon>Bacteria</taxon>
        <taxon>Bacillati</taxon>
        <taxon>Actinomycetota</taxon>
        <taxon>Actinomycetes</taxon>
        <taxon>Kitasatosporales</taxon>
        <taxon>Streptomycetaceae</taxon>
        <taxon>Streptomyces</taxon>
    </lineage>
</organism>
<evidence type="ECO:0000259" key="7">
    <source>
        <dbReference type="Pfam" id="PF02837"/>
    </source>
</evidence>
<evidence type="ECO:0000256" key="2">
    <source>
        <dbReference type="ARBA" id="ARBA00022801"/>
    </source>
</evidence>
<keyword evidence="2 8" id="KW-0378">Hydrolase</keyword>
<dbReference type="PANTHER" id="PTHR42732">
    <property type="entry name" value="BETA-GALACTOSIDASE"/>
    <property type="match status" value="1"/>
</dbReference>
<dbReference type="GO" id="GO:0016798">
    <property type="term" value="F:hydrolase activity, acting on glycosyl bonds"/>
    <property type="evidence" value="ECO:0007669"/>
    <property type="project" value="UniProtKB-KW"/>
</dbReference>
<evidence type="ECO:0000256" key="3">
    <source>
        <dbReference type="ARBA" id="ARBA00023295"/>
    </source>
</evidence>
<dbReference type="Gene3D" id="2.60.120.260">
    <property type="entry name" value="Galactose-binding domain-like"/>
    <property type="match status" value="1"/>
</dbReference>
<feature type="domain" description="Glycoside hydrolase family 2 catalytic" evidence="6">
    <location>
        <begin position="332"/>
        <end position="470"/>
    </location>
</feature>
<dbReference type="PANTHER" id="PTHR42732:SF3">
    <property type="entry name" value="HYDROLASE"/>
    <property type="match status" value="1"/>
</dbReference>
<dbReference type="InterPro" id="IPR051913">
    <property type="entry name" value="GH2_Domain-Containing"/>
</dbReference>
<evidence type="ECO:0000256" key="1">
    <source>
        <dbReference type="ARBA" id="ARBA00007401"/>
    </source>
</evidence>
<dbReference type="Proteomes" id="UP001183607">
    <property type="component" value="Unassembled WGS sequence"/>
</dbReference>
<dbReference type="EMBL" id="JAVRER010000037">
    <property type="protein sequence ID" value="MDT0418072.1"/>
    <property type="molecule type" value="Genomic_DNA"/>
</dbReference>
<protein>
    <submittedName>
        <fullName evidence="8">Glycoside hydrolase family 2 TIM barrel-domain containing protein</fullName>
    </submittedName>
</protein>
<dbReference type="Gene3D" id="3.20.20.80">
    <property type="entry name" value="Glycosidases"/>
    <property type="match status" value="1"/>
</dbReference>
<dbReference type="Pfam" id="PF00703">
    <property type="entry name" value="Glyco_hydro_2"/>
    <property type="match status" value="1"/>
</dbReference>
<dbReference type="InterPro" id="IPR006102">
    <property type="entry name" value="Ig-like_GH2"/>
</dbReference>
<keyword evidence="3" id="KW-0326">Glycosidase</keyword>
<dbReference type="GO" id="GO:0005975">
    <property type="term" value="P:carbohydrate metabolic process"/>
    <property type="evidence" value="ECO:0007669"/>
    <property type="project" value="UniProtKB-ARBA"/>
</dbReference>
<dbReference type="InterPro" id="IPR013783">
    <property type="entry name" value="Ig-like_fold"/>
</dbReference>
<reference evidence="9" key="1">
    <citation type="submission" date="2023-07" db="EMBL/GenBank/DDBJ databases">
        <title>30 novel species of actinomycetes from the DSMZ collection.</title>
        <authorList>
            <person name="Nouioui I."/>
        </authorList>
    </citation>
    <scope>NUCLEOTIDE SEQUENCE [LARGE SCALE GENOMIC DNA]</scope>
    <source>
        <strain evidence="9">DSM 41982</strain>
    </source>
</reference>
<dbReference type="Pfam" id="PF02837">
    <property type="entry name" value="Glyco_hydro_2_N"/>
    <property type="match status" value="1"/>
</dbReference>
<dbReference type="SUPFAM" id="SSF49303">
    <property type="entry name" value="beta-Galactosidase/glucuronidase domain"/>
    <property type="match status" value="1"/>
</dbReference>
<dbReference type="InterPro" id="IPR006103">
    <property type="entry name" value="Glyco_hydro_2_cat"/>
</dbReference>
<evidence type="ECO:0000256" key="4">
    <source>
        <dbReference type="SAM" id="MobiDB-lite"/>
    </source>
</evidence>
<dbReference type="SUPFAM" id="SSF49785">
    <property type="entry name" value="Galactose-binding domain-like"/>
    <property type="match status" value="1"/>
</dbReference>
<name>A0ABD5EBC8_9ACTN</name>
<dbReference type="InterPro" id="IPR017853">
    <property type="entry name" value="GH"/>
</dbReference>
<feature type="domain" description="Glycosyl hydrolases family 2 sugar binding" evidence="7">
    <location>
        <begin position="85"/>
        <end position="151"/>
    </location>
</feature>
<dbReference type="SUPFAM" id="SSF51445">
    <property type="entry name" value="(Trans)glycosidases"/>
    <property type="match status" value="1"/>
</dbReference>
<evidence type="ECO:0000313" key="8">
    <source>
        <dbReference type="EMBL" id="MDT0418072.1"/>
    </source>
</evidence>
<gene>
    <name evidence="8" type="ORF">RM574_21535</name>
</gene>
<evidence type="ECO:0000313" key="9">
    <source>
        <dbReference type="Proteomes" id="UP001183607"/>
    </source>
</evidence>
<dbReference type="Pfam" id="PF02836">
    <property type="entry name" value="Glyco_hydro_2_C"/>
    <property type="match status" value="1"/>
</dbReference>
<feature type="region of interest" description="Disordered" evidence="4">
    <location>
        <begin position="1"/>
        <end position="23"/>
    </location>
</feature>
<dbReference type="InterPro" id="IPR008979">
    <property type="entry name" value="Galactose-bd-like_sf"/>
</dbReference>
<feature type="domain" description="Glycoside hydrolase family 2 immunoglobulin-like beta-sandwich" evidence="5">
    <location>
        <begin position="195"/>
        <end position="296"/>
    </location>
</feature>
<accession>A0ABD5EBC8</accession>
<sequence>MPEYDGICPHPLDAGPDVPRPEYPRPSFARTEWLNLNGTWEFARDPGDSGLERGLVGQELPERITVPFCPESELSGIGDTDFLHAVWYRRTVTIPAAWAGRRPVLHFGAVDHDATVWVNGTEVARHSGGFTPFSADLGGIVAAGEEAVVVVRARDAAHGPQARGKQSTEYANHACNYTRVTGIWQTVWLEPVADVHLRRPRVTPDLAGGCFHLELPLSANRPGHRVRARLLDAEGTVAQAASRADLDLAPRLVLAVPPARRRTWSPGDPHLYQVLLEVTDAAGEVVDRAVCTAGLRAVSLDGKRFLLNGEPVFQRLVLDQGWYPDGLMTAPDDAALVRDIELSLAAGFNGARLHQKVFEERFLWHADRLGYLVWGEFGDWGAHTGGGTAWDNQQPTAGFVHQWLEAVERDQAHPSIVGWCPLNETHQLLHDRRTQLDDVTRAMFLATKAADSSRPVIDASGYAHRVAETDVYDSHSYEQDPAAFAKQMAGLAEDTPFVNPEDQEPDRVWSLPYRGQPYFVSEFGGIWWNPEEAAAVGEDRDVSWGYGQRPRDEEEFHARFAGLTGVLLDDPLMFGYCYTQLTDVFQEQNGVYRFDRSDKLDVSRVREAQLRTAAYEPGATADAAGEER</sequence>
<dbReference type="InterPro" id="IPR006104">
    <property type="entry name" value="Glyco_hydro_2_N"/>
</dbReference>
<proteinExistence type="inferred from homology"/>
<evidence type="ECO:0000259" key="6">
    <source>
        <dbReference type="Pfam" id="PF02836"/>
    </source>
</evidence>
<dbReference type="AlphaFoldDB" id="A0ABD5EBC8"/>
<dbReference type="InterPro" id="IPR036156">
    <property type="entry name" value="Beta-gal/glucu_dom_sf"/>
</dbReference>
<evidence type="ECO:0000259" key="5">
    <source>
        <dbReference type="Pfam" id="PF00703"/>
    </source>
</evidence>
<dbReference type="Gene3D" id="2.60.40.10">
    <property type="entry name" value="Immunoglobulins"/>
    <property type="match status" value="1"/>
</dbReference>